<evidence type="ECO:0000256" key="9">
    <source>
        <dbReference type="ARBA" id="ARBA00022898"/>
    </source>
</evidence>
<organism evidence="17 18">
    <name type="scientific">Siminovitchia fordii</name>
    <dbReference type="NCBI Taxonomy" id="254759"/>
    <lineage>
        <taxon>Bacteria</taxon>
        <taxon>Bacillati</taxon>
        <taxon>Bacillota</taxon>
        <taxon>Bacilli</taxon>
        <taxon>Bacillales</taxon>
        <taxon>Bacillaceae</taxon>
        <taxon>Siminovitchia</taxon>
    </lineage>
</organism>
<protein>
    <recommendedName>
        <fullName evidence="12">(S)-3-amino-2-methylpropionate transaminase</fullName>
        <ecNumber evidence="6">2.6.1.19</ecNumber>
        <ecNumber evidence="5">2.6.1.22</ecNumber>
    </recommendedName>
    <alternativeName>
        <fullName evidence="13">GABA aminotransferase</fullName>
    </alternativeName>
    <alternativeName>
        <fullName evidence="11">Gamma-amino-N-butyrate transaminase</fullName>
    </alternativeName>
    <alternativeName>
        <fullName evidence="15">Glutamate:succinic semialdehyde transaminase</fullName>
    </alternativeName>
    <alternativeName>
        <fullName evidence="10">L-AIBAT</fullName>
    </alternativeName>
</protein>
<dbReference type="Gene3D" id="3.90.1150.10">
    <property type="entry name" value="Aspartate Aminotransferase, domain 1"/>
    <property type="match status" value="1"/>
</dbReference>
<comment type="cofactor">
    <cofactor evidence="2">
        <name>pyridoxal 5'-phosphate</name>
        <dbReference type="ChEBI" id="CHEBI:597326"/>
    </cofactor>
</comment>
<dbReference type="SUPFAM" id="SSF53383">
    <property type="entry name" value="PLP-dependent transferases"/>
    <property type="match status" value="1"/>
</dbReference>
<evidence type="ECO:0000256" key="11">
    <source>
        <dbReference type="ARBA" id="ARBA00030204"/>
    </source>
</evidence>
<evidence type="ECO:0000313" key="17">
    <source>
        <dbReference type="EMBL" id="GIN22032.1"/>
    </source>
</evidence>
<evidence type="ECO:0000256" key="2">
    <source>
        <dbReference type="ARBA" id="ARBA00001933"/>
    </source>
</evidence>
<gene>
    <name evidence="17" type="primary">gabT</name>
    <name evidence="17" type="ORF">J1TS3_31660</name>
</gene>
<evidence type="ECO:0000256" key="7">
    <source>
        <dbReference type="ARBA" id="ARBA00022576"/>
    </source>
</evidence>
<evidence type="ECO:0000256" key="12">
    <source>
        <dbReference type="ARBA" id="ARBA00030857"/>
    </source>
</evidence>
<dbReference type="EC" id="2.6.1.19" evidence="6"/>
<evidence type="ECO:0000256" key="14">
    <source>
        <dbReference type="ARBA" id="ARBA00048021"/>
    </source>
</evidence>
<comment type="caution">
    <text evidence="17">The sequence shown here is derived from an EMBL/GenBank/DDBJ whole genome shotgun (WGS) entry which is preliminary data.</text>
</comment>
<keyword evidence="7" id="KW-0032">Aminotransferase</keyword>
<evidence type="ECO:0000256" key="16">
    <source>
        <dbReference type="RuleBase" id="RU003560"/>
    </source>
</evidence>
<reference evidence="17 18" key="1">
    <citation type="submission" date="2021-03" db="EMBL/GenBank/DDBJ databases">
        <title>Antimicrobial resistance genes in bacteria isolated from Japanese honey, and their potential for conferring macrolide and lincosamide resistance in the American foulbrood pathogen Paenibacillus larvae.</title>
        <authorList>
            <person name="Okamoto M."/>
            <person name="Kumagai M."/>
            <person name="Kanamori H."/>
            <person name="Takamatsu D."/>
        </authorList>
    </citation>
    <scope>NUCLEOTIDE SEQUENCE [LARGE SCALE GENOMIC DNA]</scope>
    <source>
        <strain evidence="17 18">J1TS3</strain>
    </source>
</reference>
<dbReference type="InterPro" id="IPR015421">
    <property type="entry name" value="PyrdxlP-dep_Trfase_major"/>
</dbReference>
<dbReference type="InterPro" id="IPR005814">
    <property type="entry name" value="Aminotrans_3"/>
</dbReference>
<evidence type="ECO:0000256" key="4">
    <source>
        <dbReference type="ARBA" id="ARBA00008954"/>
    </source>
</evidence>
<dbReference type="NCBIfam" id="TIGR00700">
    <property type="entry name" value="GABAtrnsam"/>
    <property type="match status" value="1"/>
</dbReference>
<dbReference type="InterPro" id="IPR015424">
    <property type="entry name" value="PyrdxlP-dep_Trfase"/>
</dbReference>
<dbReference type="Gene3D" id="3.40.640.10">
    <property type="entry name" value="Type I PLP-dependent aspartate aminotransferase-like (Major domain)"/>
    <property type="match status" value="1"/>
</dbReference>
<name>A0ABQ4K8H3_9BACI</name>
<evidence type="ECO:0000256" key="13">
    <source>
        <dbReference type="ARBA" id="ARBA00031787"/>
    </source>
</evidence>
<comment type="similarity">
    <text evidence="4 16">Belongs to the class-III pyridoxal-phosphate-dependent aminotransferase family.</text>
</comment>
<evidence type="ECO:0000256" key="10">
    <source>
        <dbReference type="ARBA" id="ARBA00029760"/>
    </source>
</evidence>
<dbReference type="InterPro" id="IPR049704">
    <property type="entry name" value="Aminotrans_3_PPA_site"/>
</dbReference>
<dbReference type="PANTHER" id="PTHR11986">
    <property type="entry name" value="AMINOTRANSFERASE CLASS III"/>
    <property type="match status" value="1"/>
</dbReference>
<comment type="catalytic activity">
    <reaction evidence="14">
        <text>4-aminobutanoate + 2-oxoglutarate = succinate semialdehyde + L-glutamate</text>
        <dbReference type="Rhea" id="RHEA:23352"/>
        <dbReference type="ChEBI" id="CHEBI:16810"/>
        <dbReference type="ChEBI" id="CHEBI:29985"/>
        <dbReference type="ChEBI" id="CHEBI:57706"/>
        <dbReference type="ChEBI" id="CHEBI:59888"/>
        <dbReference type="EC" id="2.6.1.19"/>
    </reaction>
</comment>
<dbReference type="EC" id="2.6.1.22" evidence="5"/>
<dbReference type="PANTHER" id="PTHR11986:SF58">
    <property type="entry name" value="LEUCINE_METHIONINE RACEMASE"/>
    <property type="match status" value="1"/>
</dbReference>
<dbReference type="EMBL" id="BOQT01000012">
    <property type="protein sequence ID" value="GIN22032.1"/>
    <property type="molecule type" value="Genomic_DNA"/>
</dbReference>
<evidence type="ECO:0000313" key="18">
    <source>
        <dbReference type="Proteomes" id="UP000680279"/>
    </source>
</evidence>
<dbReference type="Pfam" id="PF00202">
    <property type="entry name" value="Aminotran_3"/>
    <property type="match status" value="1"/>
</dbReference>
<evidence type="ECO:0000256" key="1">
    <source>
        <dbReference type="ARBA" id="ARBA00001750"/>
    </source>
</evidence>
<dbReference type="PROSITE" id="PS00600">
    <property type="entry name" value="AA_TRANSFER_CLASS_3"/>
    <property type="match status" value="1"/>
</dbReference>
<dbReference type="Proteomes" id="UP000680279">
    <property type="component" value="Unassembled WGS sequence"/>
</dbReference>
<evidence type="ECO:0000256" key="3">
    <source>
        <dbReference type="ARBA" id="ARBA00005176"/>
    </source>
</evidence>
<comment type="pathway">
    <text evidence="3">Amino-acid degradation; 4-aminobutanoate degradation.</text>
</comment>
<keyword evidence="9 16" id="KW-0663">Pyridoxal phosphate</keyword>
<dbReference type="RefSeq" id="WP_018707982.1">
    <property type="nucleotide sequence ID" value="NZ_BOQT01000012.1"/>
</dbReference>
<dbReference type="InterPro" id="IPR050103">
    <property type="entry name" value="Class-III_PLP-dep_AT"/>
</dbReference>
<evidence type="ECO:0000256" key="6">
    <source>
        <dbReference type="ARBA" id="ARBA00012912"/>
    </source>
</evidence>
<dbReference type="InterPro" id="IPR015422">
    <property type="entry name" value="PyrdxlP-dep_Trfase_small"/>
</dbReference>
<accession>A0ABQ4K8H3</accession>
<dbReference type="InterPro" id="IPR004632">
    <property type="entry name" value="4NH2But_aminotransferase_bac"/>
</dbReference>
<sequence>MSFIELKTAIPGPKSLDLLKQRQDAVPNGISTNIPIGVLSASGALIRDVDGNRLIDLAGGIGTINVGHSPSDIVEALKEQLDHFIHPVFPVTMYETYIKLAEKLNDLVPGKFPKKTIFFNSGAEGVENAIKIARRHTGRPGVISFERGFHGRTFMTMSLTGKVKDFKQGFGPMATDVYRVPYPYSYRDEQTDEELLNHFQRLFQVSVDPQDIAAIIMEPVQGEGGLVVPSSEFVKGVRELCNDHGIVLIADEVQTGFARTGKLFAMEHFGVEADITVMSKSIAAGIPLAAVTGKTDIMDSPKLKELGTTLGGSPLGCVAALKVLEIIEKENLANRAERIGRQIKNRLEHSSPFIGEIRGLGAMIGIEMVKDQETMAPYPEIVKQMVKKCYENGVIILTSGAYGNVIRLLPPLVITDEQLSEALDVLENVLSELENKTTV</sequence>
<keyword evidence="18" id="KW-1185">Reference proteome</keyword>
<proteinExistence type="inferred from homology"/>
<comment type="catalytic activity">
    <reaction evidence="1">
        <text>(S)-3-amino-2-methylpropanoate + 2-oxoglutarate = 2-methyl-3-oxopropanoate + L-glutamate</text>
        <dbReference type="Rhea" id="RHEA:13993"/>
        <dbReference type="ChEBI" id="CHEBI:16810"/>
        <dbReference type="ChEBI" id="CHEBI:29985"/>
        <dbReference type="ChEBI" id="CHEBI:57700"/>
        <dbReference type="ChEBI" id="CHEBI:58655"/>
        <dbReference type="EC" id="2.6.1.22"/>
    </reaction>
</comment>
<evidence type="ECO:0000256" key="8">
    <source>
        <dbReference type="ARBA" id="ARBA00022679"/>
    </source>
</evidence>
<keyword evidence="8" id="KW-0808">Transferase</keyword>
<evidence type="ECO:0000256" key="5">
    <source>
        <dbReference type="ARBA" id="ARBA00012876"/>
    </source>
</evidence>
<dbReference type="CDD" id="cd00610">
    <property type="entry name" value="OAT_like"/>
    <property type="match status" value="1"/>
</dbReference>
<dbReference type="PIRSF" id="PIRSF000521">
    <property type="entry name" value="Transaminase_4ab_Lys_Orn"/>
    <property type="match status" value="1"/>
</dbReference>
<evidence type="ECO:0000256" key="15">
    <source>
        <dbReference type="ARBA" id="ARBA00050054"/>
    </source>
</evidence>